<name>A0A2M9XCD8_9LEPT</name>
<dbReference type="AlphaFoldDB" id="A0A2M9XCD8"/>
<protein>
    <submittedName>
        <fullName evidence="1">Uncharacterized protein</fullName>
    </submittedName>
</protein>
<proteinExistence type="predicted"/>
<dbReference type="EMBL" id="NPDN01000005">
    <property type="protein sequence ID" value="PJZ25338.1"/>
    <property type="molecule type" value="Genomic_DNA"/>
</dbReference>
<comment type="caution">
    <text evidence="1">The sequence shown here is derived from an EMBL/GenBank/DDBJ whole genome shotgun (WGS) entry which is preliminary data.</text>
</comment>
<evidence type="ECO:0000313" key="2">
    <source>
        <dbReference type="Proteomes" id="UP000232196"/>
    </source>
</evidence>
<organism evidence="1 2">
    <name type="scientific">Leptospira hartskeerlii</name>
    <dbReference type="NCBI Taxonomy" id="2023177"/>
    <lineage>
        <taxon>Bacteria</taxon>
        <taxon>Pseudomonadati</taxon>
        <taxon>Spirochaetota</taxon>
        <taxon>Spirochaetia</taxon>
        <taxon>Leptospirales</taxon>
        <taxon>Leptospiraceae</taxon>
        <taxon>Leptospira</taxon>
    </lineage>
</organism>
<evidence type="ECO:0000313" key="1">
    <source>
        <dbReference type="EMBL" id="PJZ25338.1"/>
    </source>
</evidence>
<dbReference type="RefSeq" id="WP_100706687.1">
    <property type="nucleotide sequence ID" value="NZ_NPDL01000008.1"/>
</dbReference>
<dbReference type="OrthoDB" id="331187at2"/>
<sequence>MNYLSFFRVFATFFLLLLLFDCASRKKEIGDKDLKLVLEYLTEARLAERLNYASEQTIRKDPEILEAACERYQLDKDSVMEQIRIKYPKTYFALVGKNEE</sequence>
<dbReference type="Proteomes" id="UP000232196">
    <property type="component" value="Unassembled WGS sequence"/>
</dbReference>
<reference evidence="1 2" key="1">
    <citation type="submission" date="2017-07" db="EMBL/GenBank/DDBJ databases">
        <title>Leptospira spp. isolated from tropical soils.</title>
        <authorList>
            <person name="Thibeaux R."/>
            <person name="Iraola G."/>
            <person name="Ferres I."/>
            <person name="Bierque E."/>
            <person name="Girault D."/>
            <person name="Soupe-Gilbert M.-E."/>
            <person name="Picardeau M."/>
            <person name="Goarant C."/>
        </authorList>
    </citation>
    <scope>NUCLEOTIDE SEQUENCE [LARGE SCALE GENOMIC DNA]</scope>
    <source>
        <strain evidence="1 2">MCA1-C-A1</strain>
    </source>
</reference>
<gene>
    <name evidence="1" type="ORF">CH357_10450</name>
</gene>
<dbReference type="NCBIfam" id="NF047469">
    <property type="entry name" value="UVExpRegProtLA1448"/>
    <property type="match status" value="1"/>
</dbReference>
<accession>A0A2M9XCD8</accession>
<keyword evidence="2" id="KW-1185">Reference proteome</keyword>